<dbReference type="Proteomes" id="UP000183988">
    <property type="component" value="Unassembled WGS sequence"/>
</dbReference>
<reference evidence="1 2" key="1">
    <citation type="submission" date="2016-11" db="EMBL/GenBank/DDBJ databases">
        <authorList>
            <person name="Jaros S."/>
            <person name="Januszkiewicz K."/>
            <person name="Wedrychowicz H."/>
        </authorList>
    </citation>
    <scope>NUCLEOTIDE SEQUENCE [LARGE SCALE GENOMIC DNA]</scope>
    <source>
        <strain evidence="1 2">IBRC-M 10683</strain>
    </source>
</reference>
<dbReference type="OrthoDB" id="2972870at2"/>
<accession>A0A1M5FW56</accession>
<dbReference type="AlphaFoldDB" id="A0A1M5FW56"/>
<name>A0A1M5FW56_9BACI</name>
<evidence type="ECO:0000313" key="2">
    <source>
        <dbReference type="Proteomes" id="UP000183988"/>
    </source>
</evidence>
<dbReference type="STRING" id="930117.SAMN05216225_101047"/>
<gene>
    <name evidence="1" type="ORF">SAMN05216225_101047</name>
</gene>
<keyword evidence="2" id="KW-1185">Reference proteome</keyword>
<proteinExistence type="predicted"/>
<evidence type="ECO:0000313" key="1">
    <source>
        <dbReference type="EMBL" id="SHF95422.1"/>
    </source>
</evidence>
<protein>
    <submittedName>
        <fullName evidence="1">Uncharacterized protein</fullName>
    </submittedName>
</protein>
<dbReference type="EMBL" id="FQVW01000010">
    <property type="protein sequence ID" value="SHF95422.1"/>
    <property type="molecule type" value="Genomic_DNA"/>
</dbReference>
<organism evidence="1 2">
    <name type="scientific">Ornithinibacillus halophilus</name>
    <dbReference type="NCBI Taxonomy" id="930117"/>
    <lineage>
        <taxon>Bacteria</taxon>
        <taxon>Bacillati</taxon>
        <taxon>Bacillota</taxon>
        <taxon>Bacilli</taxon>
        <taxon>Bacillales</taxon>
        <taxon>Bacillaceae</taxon>
        <taxon>Ornithinibacillus</taxon>
    </lineage>
</organism>
<sequence length="136" mass="15183">MNKKILTIVLVLGIITPIFLFNIGEEDKLVISNDLLDTSKIDYIEVVGIGQAQTINISDPDSIEKIMNFLHQLNGLVIEQKTPADDSILGLHLVQKGHYPSSIIRINQDKIFFQGQGRDVSEEIVDNLIEIVKSTL</sequence>